<keyword evidence="2" id="KW-0413">Isomerase</keyword>
<dbReference type="EMBL" id="JBHUHD010000001">
    <property type="protein sequence ID" value="MFD2139700.1"/>
    <property type="molecule type" value="Genomic_DNA"/>
</dbReference>
<dbReference type="Gene3D" id="3.20.20.150">
    <property type="entry name" value="Divalent-metal-dependent TIM barrel enzymes"/>
    <property type="match status" value="1"/>
</dbReference>
<keyword evidence="3" id="KW-1185">Reference proteome</keyword>
<dbReference type="Proteomes" id="UP001597299">
    <property type="component" value="Unassembled WGS sequence"/>
</dbReference>
<feature type="domain" description="Xylose isomerase-like TIM barrel" evidence="1">
    <location>
        <begin position="40"/>
        <end position="292"/>
    </location>
</feature>
<dbReference type="Pfam" id="PF01261">
    <property type="entry name" value="AP_endonuc_2"/>
    <property type="match status" value="1"/>
</dbReference>
<dbReference type="InterPro" id="IPR050312">
    <property type="entry name" value="IolE/XylAMocC-like"/>
</dbReference>
<dbReference type="PANTHER" id="PTHR12110:SF41">
    <property type="entry name" value="INOSOSE DEHYDRATASE"/>
    <property type="match status" value="1"/>
</dbReference>
<dbReference type="PANTHER" id="PTHR12110">
    <property type="entry name" value="HYDROXYPYRUVATE ISOMERASE"/>
    <property type="match status" value="1"/>
</dbReference>
<dbReference type="GO" id="GO:0016853">
    <property type="term" value="F:isomerase activity"/>
    <property type="evidence" value="ECO:0007669"/>
    <property type="project" value="UniProtKB-KW"/>
</dbReference>
<evidence type="ECO:0000313" key="2">
    <source>
        <dbReference type="EMBL" id="MFD2139700.1"/>
    </source>
</evidence>
<reference evidence="3" key="1">
    <citation type="journal article" date="2019" name="Int. J. Syst. Evol. Microbiol.">
        <title>The Global Catalogue of Microorganisms (GCM) 10K type strain sequencing project: providing services to taxonomists for standard genome sequencing and annotation.</title>
        <authorList>
            <consortium name="The Broad Institute Genomics Platform"/>
            <consortium name="The Broad Institute Genome Sequencing Center for Infectious Disease"/>
            <person name="Wu L."/>
            <person name="Ma J."/>
        </authorList>
    </citation>
    <scope>NUCLEOTIDE SEQUENCE [LARGE SCALE GENOMIC DNA]</scope>
    <source>
        <strain evidence="3">CCM 7435</strain>
    </source>
</reference>
<organism evidence="2 3">
    <name type="scientific">Ancylobacter oerskovii</name>
    <dbReference type="NCBI Taxonomy" id="459519"/>
    <lineage>
        <taxon>Bacteria</taxon>
        <taxon>Pseudomonadati</taxon>
        <taxon>Pseudomonadota</taxon>
        <taxon>Alphaproteobacteria</taxon>
        <taxon>Hyphomicrobiales</taxon>
        <taxon>Xanthobacteraceae</taxon>
        <taxon>Ancylobacter</taxon>
    </lineage>
</organism>
<name>A0ABW4YTU5_9HYPH</name>
<accession>A0ABW4YTU5</accession>
<comment type="caution">
    <text evidence="2">The sequence shown here is derived from an EMBL/GenBank/DDBJ whole genome shotgun (WGS) entry which is preliminary data.</text>
</comment>
<dbReference type="InterPro" id="IPR036237">
    <property type="entry name" value="Xyl_isomerase-like_sf"/>
</dbReference>
<gene>
    <name evidence="2" type="ORF">ACFSNC_04775</name>
</gene>
<protein>
    <submittedName>
        <fullName evidence="2">Sugar phosphate isomerase/epimerase family protein</fullName>
    </submittedName>
</protein>
<dbReference type="SUPFAM" id="SSF51658">
    <property type="entry name" value="Xylose isomerase-like"/>
    <property type="match status" value="1"/>
</dbReference>
<sequence>MTHATPQPAPNPPSRNLLGVHALVWVGDTSREGIEFAVTRTAETGYDLLELSLHGLDGLDTAHARSTIEAAGLKVACSRGLSLDADVSHEDPAVVERGAKLLKSSIEKTAAMGGTVLTGGLFSAFCKYARPVSPRGRANAVAVLKDLSKDAAALGVTLGLEVVNRYETHVINTAAQALVLADEIGADNVMVHLDTYHMNIEEDDFVRPLHLVGDRLGYVHIGENHRGPLGSGHIDFTGFFHALDDISYAGPITFESFSSAVVAEQLSGDLAIWRNLWADGEALARQAIAFTRAQIEAARARPSSPRRG</sequence>
<dbReference type="RefSeq" id="WP_246548709.1">
    <property type="nucleotide sequence ID" value="NZ_JAHBGB010000023.1"/>
</dbReference>
<dbReference type="InterPro" id="IPR013022">
    <property type="entry name" value="Xyl_isomerase-like_TIM-brl"/>
</dbReference>
<proteinExistence type="predicted"/>
<evidence type="ECO:0000259" key="1">
    <source>
        <dbReference type="Pfam" id="PF01261"/>
    </source>
</evidence>
<evidence type="ECO:0000313" key="3">
    <source>
        <dbReference type="Proteomes" id="UP001597299"/>
    </source>
</evidence>